<organism evidence="2 3">
    <name type="scientific">Aureobasidium melanogenum</name>
    <name type="common">Aureobasidium pullulans var. melanogenum</name>
    <dbReference type="NCBI Taxonomy" id="46634"/>
    <lineage>
        <taxon>Eukaryota</taxon>
        <taxon>Fungi</taxon>
        <taxon>Dikarya</taxon>
        <taxon>Ascomycota</taxon>
        <taxon>Pezizomycotina</taxon>
        <taxon>Dothideomycetes</taxon>
        <taxon>Dothideomycetidae</taxon>
        <taxon>Dothideales</taxon>
        <taxon>Saccotheciaceae</taxon>
        <taxon>Aureobasidium</taxon>
    </lineage>
</organism>
<name>A0A9P8JG49_AURME</name>
<evidence type="ECO:0000313" key="3">
    <source>
        <dbReference type="Proteomes" id="UP000779574"/>
    </source>
</evidence>
<feature type="compositionally biased region" description="Basic and acidic residues" evidence="1">
    <location>
        <begin position="18"/>
        <end position="34"/>
    </location>
</feature>
<comment type="caution">
    <text evidence="2">The sequence shown here is derived from an EMBL/GenBank/DDBJ whole genome shotgun (WGS) entry which is preliminary data.</text>
</comment>
<dbReference type="AlphaFoldDB" id="A0A9P8JG49"/>
<dbReference type="EMBL" id="JAHFXF010000001">
    <property type="protein sequence ID" value="KAG9701334.1"/>
    <property type="molecule type" value="Genomic_DNA"/>
</dbReference>
<reference evidence="2" key="2">
    <citation type="submission" date="2021-08" db="EMBL/GenBank/DDBJ databases">
        <authorList>
            <person name="Gostincar C."/>
            <person name="Sun X."/>
            <person name="Song Z."/>
            <person name="Gunde-Cimerman N."/>
        </authorList>
    </citation>
    <scope>NUCLEOTIDE SEQUENCE</scope>
    <source>
        <strain evidence="2">EXF-9911</strain>
    </source>
</reference>
<protein>
    <submittedName>
        <fullName evidence="2">Uncharacterized protein</fullName>
    </submittedName>
</protein>
<proteinExistence type="predicted"/>
<feature type="region of interest" description="Disordered" evidence="1">
    <location>
        <begin position="1"/>
        <end position="84"/>
    </location>
</feature>
<evidence type="ECO:0000313" key="2">
    <source>
        <dbReference type="EMBL" id="KAG9701334.1"/>
    </source>
</evidence>
<evidence type="ECO:0000256" key="1">
    <source>
        <dbReference type="SAM" id="MobiDB-lite"/>
    </source>
</evidence>
<feature type="non-terminal residue" evidence="2">
    <location>
        <position position="84"/>
    </location>
</feature>
<feature type="compositionally biased region" description="Polar residues" evidence="1">
    <location>
        <begin position="71"/>
        <end position="84"/>
    </location>
</feature>
<accession>A0A9P8JG49</accession>
<gene>
    <name evidence="2" type="ORF">KCU76_g120</name>
</gene>
<dbReference type="Proteomes" id="UP000779574">
    <property type="component" value="Unassembled WGS sequence"/>
</dbReference>
<reference evidence="2" key="1">
    <citation type="journal article" date="2021" name="J Fungi (Basel)">
        <title>Virulence traits and population genomics of the black yeast Aureobasidium melanogenum.</title>
        <authorList>
            <person name="Cernosa A."/>
            <person name="Sun X."/>
            <person name="Gostincar C."/>
            <person name="Fang C."/>
            <person name="Gunde-Cimerman N."/>
            <person name="Song Z."/>
        </authorList>
    </citation>
    <scope>NUCLEOTIDE SEQUENCE</scope>
    <source>
        <strain evidence="2">EXF-9911</strain>
    </source>
</reference>
<sequence>MKEATKFASILNAPSKAADPREKLQNSMKQDRTNSSHKHLHNLPPTLHPKATTYPQPSRSLLPPPRPATVINASLSPSYPTSTA</sequence>